<reference evidence="1" key="1">
    <citation type="journal article" date="2023" name="Mol. Phylogenet. Evol.">
        <title>Genome-scale phylogeny and comparative genomics of the fungal order Sordariales.</title>
        <authorList>
            <person name="Hensen N."/>
            <person name="Bonometti L."/>
            <person name="Westerberg I."/>
            <person name="Brannstrom I.O."/>
            <person name="Guillou S."/>
            <person name="Cros-Aarteil S."/>
            <person name="Calhoun S."/>
            <person name="Haridas S."/>
            <person name="Kuo A."/>
            <person name="Mondo S."/>
            <person name="Pangilinan J."/>
            <person name="Riley R."/>
            <person name="LaButti K."/>
            <person name="Andreopoulos B."/>
            <person name="Lipzen A."/>
            <person name="Chen C."/>
            <person name="Yan M."/>
            <person name="Daum C."/>
            <person name="Ng V."/>
            <person name="Clum A."/>
            <person name="Steindorff A."/>
            <person name="Ohm R.A."/>
            <person name="Martin F."/>
            <person name="Silar P."/>
            <person name="Natvig D.O."/>
            <person name="Lalanne C."/>
            <person name="Gautier V."/>
            <person name="Ament-Velasquez S.L."/>
            <person name="Kruys A."/>
            <person name="Hutchinson M.I."/>
            <person name="Powell A.J."/>
            <person name="Barry K."/>
            <person name="Miller A.N."/>
            <person name="Grigoriev I.V."/>
            <person name="Debuchy R."/>
            <person name="Gladieux P."/>
            <person name="Hiltunen Thoren M."/>
            <person name="Johannesson H."/>
        </authorList>
    </citation>
    <scope>NUCLEOTIDE SEQUENCE</scope>
    <source>
        <strain evidence="1">CBS 314.62</strain>
    </source>
</reference>
<accession>A0AAE1CBY4</accession>
<name>A0AAE1CBY4_9PEZI</name>
<dbReference type="AlphaFoldDB" id="A0AAE1CBY4"/>
<dbReference type="EMBL" id="JAULSO010000002">
    <property type="protein sequence ID" value="KAK3687930.1"/>
    <property type="molecule type" value="Genomic_DNA"/>
</dbReference>
<organism evidence="1 2">
    <name type="scientific">Podospora appendiculata</name>
    <dbReference type="NCBI Taxonomy" id="314037"/>
    <lineage>
        <taxon>Eukaryota</taxon>
        <taxon>Fungi</taxon>
        <taxon>Dikarya</taxon>
        <taxon>Ascomycota</taxon>
        <taxon>Pezizomycotina</taxon>
        <taxon>Sordariomycetes</taxon>
        <taxon>Sordariomycetidae</taxon>
        <taxon>Sordariales</taxon>
        <taxon>Podosporaceae</taxon>
        <taxon>Podospora</taxon>
    </lineage>
</organism>
<protein>
    <submittedName>
        <fullName evidence="1">Uncharacterized protein</fullName>
    </submittedName>
</protein>
<proteinExistence type="predicted"/>
<sequence length="95" mass="9797">MLGFLPGTEVWLATRACQAGVVRPLTPDALPKLRAGPRPPARPASANAVPFHTALLVCPPALLPSCPPARLPACCTTIAPCGVCHPADTIRAGIR</sequence>
<comment type="caution">
    <text evidence="1">The sequence shown here is derived from an EMBL/GenBank/DDBJ whole genome shotgun (WGS) entry which is preliminary data.</text>
</comment>
<keyword evidence="2" id="KW-1185">Reference proteome</keyword>
<gene>
    <name evidence="1" type="ORF">B0T22DRAFT_141172</name>
</gene>
<reference evidence="1" key="2">
    <citation type="submission" date="2023-06" db="EMBL/GenBank/DDBJ databases">
        <authorList>
            <consortium name="Lawrence Berkeley National Laboratory"/>
            <person name="Haridas S."/>
            <person name="Hensen N."/>
            <person name="Bonometti L."/>
            <person name="Westerberg I."/>
            <person name="Brannstrom I.O."/>
            <person name="Guillou S."/>
            <person name="Cros-Aarteil S."/>
            <person name="Calhoun S."/>
            <person name="Kuo A."/>
            <person name="Mondo S."/>
            <person name="Pangilinan J."/>
            <person name="Riley R."/>
            <person name="Labutti K."/>
            <person name="Andreopoulos B."/>
            <person name="Lipzen A."/>
            <person name="Chen C."/>
            <person name="Yanf M."/>
            <person name="Daum C."/>
            <person name="Ng V."/>
            <person name="Clum A."/>
            <person name="Steindorff A."/>
            <person name="Ohm R."/>
            <person name="Martin F."/>
            <person name="Silar P."/>
            <person name="Natvig D."/>
            <person name="Lalanne C."/>
            <person name="Gautier V."/>
            <person name="Ament-Velasquez S.L."/>
            <person name="Kruys A."/>
            <person name="Hutchinson M.I."/>
            <person name="Powell A.J."/>
            <person name="Barry K."/>
            <person name="Miller A.N."/>
            <person name="Grigoriev I.V."/>
            <person name="Debuchy R."/>
            <person name="Gladieux P."/>
            <person name="Thoren M.H."/>
            <person name="Johannesson H."/>
        </authorList>
    </citation>
    <scope>NUCLEOTIDE SEQUENCE</scope>
    <source>
        <strain evidence="1">CBS 314.62</strain>
    </source>
</reference>
<evidence type="ECO:0000313" key="1">
    <source>
        <dbReference type="EMBL" id="KAK3687930.1"/>
    </source>
</evidence>
<evidence type="ECO:0000313" key="2">
    <source>
        <dbReference type="Proteomes" id="UP001270362"/>
    </source>
</evidence>
<dbReference type="Proteomes" id="UP001270362">
    <property type="component" value="Unassembled WGS sequence"/>
</dbReference>